<proteinExistence type="predicted"/>
<gene>
    <name evidence="1" type="ORF">EXN66_Car001252</name>
</gene>
<protein>
    <submittedName>
        <fullName evidence="1">Uncharacterized protein</fullName>
    </submittedName>
</protein>
<reference evidence="2" key="2">
    <citation type="submission" date="2019-02" db="EMBL/GenBank/DDBJ databases">
        <title>Opniocepnalus argus Var Kimnra genome.</title>
        <authorList>
            <person name="Zhou C."/>
            <person name="Xiao S."/>
        </authorList>
    </citation>
    <scope>NUCLEOTIDE SEQUENCE [LARGE SCALE GENOMIC DNA]</scope>
</reference>
<dbReference type="AlphaFoldDB" id="A0A6G1R0L9"/>
<dbReference type="EMBL" id="CM015712">
    <property type="protein sequence ID" value="KAF3708079.1"/>
    <property type="molecule type" value="Genomic_DNA"/>
</dbReference>
<keyword evidence="2" id="KW-1185">Reference proteome</keyword>
<accession>A0A6G1R0L9</accession>
<name>A0A6G1R0L9_CHAAH</name>
<evidence type="ECO:0000313" key="2">
    <source>
        <dbReference type="Proteomes" id="UP000503349"/>
    </source>
</evidence>
<reference evidence="1 2" key="1">
    <citation type="submission" date="2019-02" db="EMBL/GenBank/DDBJ databases">
        <title>Opniocepnalus argus genome.</title>
        <authorList>
            <person name="Zhou C."/>
            <person name="Xiao S."/>
        </authorList>
    </citation>
    <scope>NUCLEOTIDE SEQUENCE [LARGE SCALE GENOMIC DNA]</scope>
    <source>
        <strain evidence="1">OARG1902GOOAL</strain>
        <tissue evidence="1">Muscle</tissue>
    </source>
</reference>
<dbReference type="Proteomes" id="UP000503349">
    <property type="component" value="Chromosome 1"/>
</dbReference>
<organism evidence="1 2">
    <name type="scientific">Channa argus</name>
    <name type="common">Northern snakehead</name>
    <name type="synonym">Ophicephalus argus</name>
    <dbReference type="NCBI Taxonomy" id="215402"/>
    <lineage>
        <taxon>Eukaryota</taxon>
        <taxon>Metazoa</taxon>
        <taxon>Chordata</taxon>
        <taxon>Craniata</taxon>
        <taxon>Vertebrata</taxon>
        <taxon>Euteleostomi</taxon>
        <taxon>Actinopterygii</taxon>
        <taxon>Neopterygii</taxon>
        <taxon>Teleostei</taxon>
        <taxon>Neoteleostei</taxon>
        <taxon>Acanthomorphata</taxon>
        <taxon>Anabantaria</taxon>
        <taxon>Anabantiformes</taxon>
        <taxon>Channoidei</taxon>
        <taxon>Channidae</taxon>
        <taxon>Channa</taxon>
    </lineage>
</organism>
<evidence type="ECO:0000313" key="1">
    <source>
        <dbReference type="EMBL" id="KAF3708079.1"/>
    </source>
</evidence>
<sequence length="75" mass="8222">MYRGETSWIPGNCGSYKPAKMMHQPVCTVHSACRAKYDQCMINHSLGAIAASTGLNGFMSLLKYLMSKPSSIVHL</sequence>